<sequence>MNNVPSNPIEYYEKLLPVNSEQRTVISEQRTVINS</sequence>
<protein>
    <submittedName>
        <fullName evidence="1">Uncharacterized protein</fullName>
    </submittedName>
</protein>
<dbReference type="Proteomes" id="UP000218418">
    <property type="component" value="Chromosome"/>
</dbReference>
<name>A0A1Z4LN30_9CYAN</name>
<evidence type="ECO:0000313" key="2">
    <source>
        <dbReference type="Proteomes" id="UP000218418"/>
    </source>
</evidence>
<dbReference type="AlphaFoldDB" id="A0A1Z4LN30"/>
<proteinExistence type="predicted"/>
<dbReference type="EMBL" id="AP018227">
    <property type="protein sequence ID" value="BAY82627.1"/>
    <property type="molecule type" value="Genomic_DNA"/>
</dbReference>
<evidence type="ECO:0000313" key="1">
    <source>
        <dbReference type="EMBL" id="BAY82627.1"/>
    </source>
</evidence>
<reference evidence="1 2" key="1">
    <citation type="submission" date="2017-06" db="EMBL/GenBank/DDBJ databases">
        <title>Genome sequencing of cyanobaciteial culture collection at National Institute for Environmental Studies (NIES).</title>
        <authorList>
            <person name="Hirose Y."/>
            <person name="Shimura Y."/>
            <person name="Fujisawa T."/>
            <person name="Nakamura Y."/>
            <person name="Kawachi M."/>
        </authorList>
    </citation>
    <scope>NUCLEOTIDE SEQUENCE [LARGE SCALE GENOMIC DNA]</scope>
    <source>
        <strain evidence="1 2">NIES-267</strain>
    </source>
</reference>
<gene>
    <name evidence="1" type="ORF">NIES267_21110</name>
</gene>
<organism evidence="1 2">
    <name type="scientific">Calothrix parasitica NIES-267</name>
    <dbReference type="NCBI Taxonomy" id="1973488"/>
    <lineage>
        <taxon>Bacteria</taxon>
        <taxon>Bacillati</taxon>
        <taxon>Cyanobacteriota</taxon>
        <taxon>Cyanophyceae</taxon>
        <taxon>Nostocales</taxon>
        <taxon>Calotrichaceae</taxon>
        <taxon>Calothrix</taxon>
    </lineage>
</organism>
<keyword evidence="2" id="KW-1185">Reference proteome</keyword>
<accession>A0A1Z4LN30</accession>